<proteinExistence type="predicted"/>
<dbReference type="Proteomes" id="UP000828922">
    <property type="component" value="Linkage Group LG07"/>
</dbReference>
<evidence type="ECO:0000313" key="1">
    <source>
        <dbReference type="EMBL" id="KAH9557195.1"/>
    </source>
</evidence>
<sequence>MSVAFQCWEIRGGRDGGGGYKMGQRHQYVCDASSTYRWLQQAAHESSAVGRSALSSFSLQSQADAVKACSLPHHHRGVTVGLDNASSNSHICDSHNMSLDVEASTLTAKQTVSIVCLSDQPTLGSSLTILPSADQPDAEGSMEPKEALSRSGSIARLLDSGRIPNAITIVRLDTPPYNSSSSLVLHETDRVLRQIKHPQESPSFVYDTLPKAEPILPTKEEIANENSSLSSSSIEDGEDQDSSCSSDAEAESSGPLDQMTCLESSLPIRKPGLSKFFGGKSRSFSSLADVKSISDLAKPDNPYGRRRKMGFNCHLNRHQSYPPLSRSSVTGISKKSVNGSRSTLVVAVKLGGIDEDDEDNASPHQRSSRSSLNRSLPSRSFSLTDLPEAGSPSSTLGRTFGRC</sequence>
<accession>A0ACB8HLW4</accession>
<reference evidence="2" key="1">
    <citation type="journal article" date="2022" name="New Phytol.">
        <title>Phylogenomic structure and speciation in an emerging model: the Sphagnum magellanicum complex (Bryophyta).</title>
        <authorList>
            <person name="Shaw A.J."/>
            <person name="Piatkowski B."/>
            <person name="Duffy A.M."/>
            <person name="Aguero B."/>
            <person name="Imwattana K."/>
            <person name="Nieto-Lugilde M."/>
            <person name="Healey A."/>
            <person name="Weston D.J."/>
            <person name="Patel M.N."/>
            <person name="Schmutz J."/>
            <person name="Grimwood J."/>
            <person name="Yavitt J.B."/>
            <person name="Hassel K."/>
            <person name="Stenoien H.K."/>
            <person name="Flatberg K.I."/>
            <person name="Bickford C.P."/>
            <person name="Hicks K.A."/>
        </authorList>
    </citation>
    <scope>NUCLEOTIDE SEQUENCE [LARGE SCALE GENOMIC DNA]</scope>
</reference>
<protein>
    <submittedName>
        <fullName evidence="1">Uncharacterized protein</fullName>
    </submittedName>
</protein>
<keyword evidence="2" id="KW-1185">Reference proteome</keyword>
<dbReference type="EMBL" id="CM038913">
    <property type="protein sequence ID" value="KAH9557195.1"/>
    <property type="molecule type" value="Genomic_DNA"/>
</dbReference>
<name>A0ACB8HLW4_9BRYO</name>
<comment type="caution">
    <text evidence="1">The sequence shown here is derived from an EMBL/GenBank/DDBJ whole genome shotgun (WGS) entry which is preliminary data.</text>
</comment>
<gene>
    <name evidence="1" type="ORF">CY35_07G072300</name>
</gene>
<evidence type="ECO:0000313" key="2">
    <source>
        <dbReference type="Proteomes" id="UP000828922"/>
    </source>
</evidence>
<organism evidence="1 2">
    <name type="scientific">Sphagnum magellanicum</name>
    <dbReference type="NCBI Taxonomy" id="128215"/>
    <lineage>
        <taxon>Eukaryota</taxon>
        <taxon>Viridiplantae</taxon>
        <taxon>Streptophyta</taxon>
        <taxon>Embryophyta</taxon>
        <taxon>Bryophyta</taxon>
        <taxon>Sphagnophytina</taxon>
        <taxon>Sphagnopsida</taxon>
        <taxon>Sphagnales</taxon>
        <taxon>Sphagnaceae</taxon>
        <taxon>Sphagnum</taxon>
    </lineage>
</organism>